<dbReference type="Pfam" id="PF16074">
    <property type="entry name" value="PilW"/>
    <property type="match status" value="1"/>
</dbReference>
<comment type="caution">
    <text evidence="2">The sequence shown here is derived from an EMBL/GenBank/DDBJ whole genome shotgun (WGS) entry which is preliminary data.</text>
</comment>
<evidence type="ECO:0000313" key="3">
    <source>
        <dbReference type="Proteomes" id="UP001203338"/>
    </source>
</evidence>
<name>A0ABT0PDS9_9GAMM</name>
<feature type="transmembrane region" description="Helical" evidence="1">
    <location>
        <begin position="9"/>
        <end position="32"/>
    </location>
</feature>
<keyword evidence="1" id="KW-1133">Transmembrane helix</keyword>
<protein>
    <submittedName>
        <fullName evidence="2">PilW family protein</fullName>
    </submittedName>
</protein>
<evidence type="ECO:0000256" key="1">
    <source>
        <dbReference type="SAM" id="Phobius"/>
    </source>
</evidence>
<sequence>MLRLQRGSLLIEMMISSLIGTLLLYGALSVLLNSRSSFLTRDSLSRIEERGRLALEILSEDIRMSGYKGCVSSDAQSMVQAVNLSGSWMQPQLGIRGWSYAGTDFKASLGIYSISEGGFDTTSWEPHAAADKGTGVDILRGNDVLELWVAEPYVMEITSATQTQLNVDPSTMTGFPEAGDTDQERLLVVSDCARNILVKADSFKSSGTVILDPANTNDQSLQLTSMSQSQAVMLQGRMYYLDIPSTRDRPSLYRKDINADGSFKNAVEVLPGVLNLQFLYGESTNSELSANRYVEASEVSDWSKVISIRIFLLVETEADNAVPVGSDFHYFGNNYSPENTEDKHVRRQYTTTVALRNRALGLTITGAPGP</sequence>
<dbReference type="Proteomes" id="UP001203338">
    <property type="component" value="Unassembled WGS sequence"/>
</dbReference>
<keyword evidence="3" id="KW-1185">Reference proteome</keyword>
<accession>A0ABT0PDS9</accession>
<evidence type="ECO:0000313" key="2">
    <source>
        <dbReference type="EMBL" id="MCL6269485.1"/>
    </source>
</evidence>
<dbReference type="EMBL" id="JAMFLX010000006">
    <property type="protein sequence ID" value="MCL6269485.1"/>
    <property type="molecule type" value="Genomic_DNA"/>
</dbReference>
<dbReference type="RefSeq" id="WP_249698514.1">
    <property type="nucleotide sequence ID" value="NZ_JAMFLX010000006.1"/>
</dbReference>
<gene>
    <name evidence="2" type="ORF">M3P05_05965</name>
</gene>
<reference evidence="2 3" key="1">
    <citation type="submission" date="2022-05" db="EMBL/GenBank/DDBJ databases">
        <authorList>
            <person name="Park J.-S."/>
        </authorList>
    </citation>
    <scope>NUCLEOTIDE SEQUENCE [LARGE SCALE GENOMIC DNA]</scope>
    <source>
        <strain evidence="2 3">2012CJ34-2</strain>
    </source>
</reference>
<dbReference type="InterPro" id="IPR032092">
    <property type="entry name" value="PilW"/>
</dbReference>
<organism evidence="2 3">
    <name type="scientific">Parendozoicomonas callyspongiae</name>
    <dbReference type="NCBI Taxonomy" id="2942213"/>
    <lineage>
        <taxon>Bacteria</taxon>
        <taxon>Pseudomonadati</taxon>
        <taxon>Pseudomonadota</taxon>
        <taxon>Gammaproteobacteria</taxon>
        <taxon>Oceanospirillales</taxon>
        <taxon>Endozoicomonadaceae</taxon>
        <taxon>Parendozoicomonas</taxon>
    </lineage>
</organism>
<proteinExistence type="predicted"/>
<keyword evidence="1" id="KW-0472">Membrane</keyword>
<keyword evidence="1" id="KW-0812">Transmembrane</keyword>